<dbReference type="RefSeq" id="WP_114789493.1">
    <property type="nucleotide sequence ID" value="NZ_CP139960.1"/>
</dbReference>
<dbReference type="EMBL" id="CP139960">
    <property type="protein sequence ID" value="WQD40106.1"/>
    <property type="molecule type" value="Genomic_DNA"/>
</dbReference>
<comment type="catalytic activity">
    <reaction evidence="1 3 4">
        <text>[protein]-peptidylproline (omega=180) = [protein]-peptidylproline (omega=0)</text>
        <dbReference type="Rhea" id="RHEA:16237"/>
        <dbReference type="Rhea" id="RHEA-COMP:10747"/>
        <dbReference type="Rhea" id="RHEA-COMP:10748"/>
        <dbReference type="ChEBI" id="CHEBI:83833"/>
        <dbReference type="ChEBI" id="CHEBI:83834"/>
        <dbReference type="EC" id="5.2.1.8"/>
    </reaction>
</comment>
<keyword evidence="5" id="KW-0732">Signal</keyword>
<dbReference type="Proteomes" id="UP001325680">
    <property type="component" value="Chromosome"/>
</dbReference>
<keyword evidence="2 3" id="KW-0697">Rotamase</keyword>
<dbReference type="GO" id="GO:0003755">
    <property type="term" value="F:peptidyl-prolyl cis-trans isomerase activity"/>
    <property type="evidence" value="ECO:0007669"/>
    <property type="project" value="UniProtKB-EC"/>
</dbReference>
<dbReference type="PROSITE" id="PS50059">
    <property type="entry name" value="FKBP_PPIASE"/>
    <property type="match status" value="1"/>
</dbReference>
<dbReference type="SUPFAM" id="SSF54534">
    <property type="entry name" value="FKBP-like"/>
    <property type="match status" value="1"/>
</dbReference>
<dbReference type="InterPro" id="IPR001179">
    <property type="entry name" value="PPIase_FKBP_dom"/>
</dbReference>
<evidence type="ECO:0000313" key="8">
    <source>
        <dbReference type="Proteomes" id="UP001325680"/>
    </source>
</evidence>
<evidence type="ECO:0000313" key="7">
    <source>
        <dbReference type="EMBL" id="WQD40106.1"/>
    </source>
</evidence>
<dbReference type="Gene3D" id="3.10.50.40">
    <property type="match status" value="1"/>
</dbReference>
<feature type="signal peptide" evidence="5">
    <location>
        <begin position="1"/>
        <end position="22"/>
    </location>
</feature>
<dbReference type="PROSITE" id="PS51257">
    <property type="entry name" value="PROKAR_LIPOPROTEIN"/>
    <property type="match status" value="1"/>
</dbReference>
<evidence type="ECO:0000256" key="2">
    <source>
        <dbReference type="ARBA" id="ARBA00023110"/>
    </source>
</evidence>
<evidence type="ECO:0000256" key="1">
    <source>
        <dbReference type="ARBA" id="ARBA00000971"/>
    </source>
</evidence>
<evidence type="ECO:0000256" key="3">
    <source>
        <dbReference type="PROSITE-ProRule" id="PRU00277"/>
    </source>
</evidence>
<sequence length="174" mass="19056">MKKRFWLPVAAVATALSLTACLKNNDDDIVRCTSYTLQRDQQAIDSIIGSELDTYTFDTQNSLYYKINNPGAGEGAVTNDSLVAFNYVGRLLNSTGTGTIIDSLTIKPPATNNLSYYARLIVASYALPKIKEGGSITVIVPSSQLFGCQEMTGVNRIPPNSQLIYTYNLTDVRR</sequence>
<dbReference type="EC" id="5.2.1.8" evidence="4"/>
<keyword evidence="8" id="KW-1185">Reference proteome</keyword>
<proteinExistence type="inferred from homology"/>
<gene>
    <name evidence="7" type="ORF">U0035_08105</name>
</gene>
<comment type="similarity">
    <text evidence="4">Belongs to the FKBP-type PPIase family.</text>
</comment>
<dbReference type="InterPro" id="IPR046357">
    <property type="entry name" value="PPIase_dom_sf"/>
</dbReference>
<evidence type="ECO:0000259" key="6">
    <source>
        <dbReference type="PROSITE" id="PS50059"/>
    </source>
</evidence>
<organism evidence="7 8">
    <name type="scientific">Niabella yanshanensis</name>
    <dbReference type="NCBI Taxonomy" id="577386"/>
    <lineage>
        <taxon>Bacteria</taxon>
        <taxon>Pseudomonadati</taxon>
        <taxon>Bacteroidota</taxon>
        <taxon>Chitinophagia</taxon>
        <taxon>Chitinophagales</taxon>
        <taxon>Chitinophagaceae</taxon>
        <taxon>Niabella</taxon>
    </lineage>
</organism>
<accession>A0ABZ0WCM7</accession>
<reference evidence="7 8" key="1">
    <citation type="submission" date="2023-12" db="EMBL/GenBank/DDBJ databases">
        <title>Genome sequencing and assembly of bacterial species from a model synthetic community.</title>
        <authorList>
            <person name="Hogle S.L."/>
        </authorList>
    </citation>
    <scope>NUCLEOTIDE SEQUENCE [LARGE SCALE GENOMIC DNA]</scope>
    <source>
        <strain evidence="7 8">HAMBI_3031</strain>
    </source>
</reference>
<name>A0ABZ0WCM7_9BACT</name>
<feature type="domain" description="PPIase FKBP-type" evidence="6">
    <location>
        <begin position="80"/>
        <end position="173"/>
    </location>
</feature>
<feature type="chain" id="PRO_5047038799" description="Peptidyl-prolyl cis-trans isomerase" evidence="5">
    <location>
        <begin position="23"/>
        <end position="174"/>
    </location>
</feature>
<evidence type="ECO:0000256" key="4">
    <source>
        <dbReference type="RuleBase" id="RU003915"/>
    </source>
</evidence>
<keyword evidence="3 4" id="KW-0413">Isomerase</keyword>
<evidence type="ECO:0000256" key="5">
    <source>
        <dbReference type="SAM" id="SignalP"/>
    </source>
</evidence>
<dbReference type="Pfam" id="PF00254">
    <property type="entry name" value="FKBP_C"/>
    <property type="match status" value="1"/>
</dbReference>
<protein>
    <recommendedName>
        <fullName evidence="4">Peptidyl-prolyl cis-trans isomerase</fullName>
        <ecNumber evidence="4">5.2.1.8</ecNumber>
    </recommendedName>
</protein>